<evidence type="ECO:0000256" key="13">
    <source>
        <dbReference type="ARBA" id="ARBA00023136"/>
    </source>
</evidence>
<dbReference type="SUPFAM" id="SSF52540">
    <property type="entry name" value="P-loop containing nucleoside triphosphate hydrolases"/>
    <property type="match status" value="1"/>
</dbReference>
<dbReference type="Proteomes" id="UP001166251">
    <property type="component" value="Unassembled WGS sequence"/>
</dbReference>
<dbReference type="Pfam" id="PF13807">
    <property type="entry name" value="GNVR"/>
    <property type="match status" value="1"/>
</dbReference>
<evidence type="ECO:0000256" key="5">
    <source>
        <dbReference type="ARBA" id="ARBA00022475"/>
    </source>
</evidence>
<dbReference type="NCBIfam" id="TIGR01007">
    <property type="entry name" value="eps_fam"/>
    <property type="match status" value="1"/>
</dbReference>
<dbReference type="EC" id="2.7.10.2" evidence="4"/>
<evidence type="ECO:0000256" key="4">
    <source>
        <dbReference type="ARBA" id="ARBA00011903"/>
    </source>
</evidence>
<feature type="transmembrane region" description="Helical" evidence="17">
    <location>
        <begin position="30"/>
        <end position="50"/>
    </location>
</feature>
<keyword evidence="11" id="KW-0067">ATP-binding</keyword>
<evidence type="ECO:0000256" key="6">
    <source>
        <dbReference type="ARBA" id="ARBA00022519"/>
    </source>
</evidence>
<keyword evidence="9" id="KW-0547">Nucleotide-binding</keyword>
<dbReference type="EMBL" id="JAHZSS010000011">
    <property type="protein sequence ID" value="MBW8191446.1"/>
    <property type="molecule type" value="Genomic_DNA"/>
</dbReference>
<keyword evidence="7 21" id="KW-0808">Transferase</keyword>
<evidence type="ECO:0000256" key="14">
    <source>
        <dbReference type="ARBA" id="ARBA00023137"/>
    </source>
</evidence>
<dbReference type="PANTHER" id="PTHR32309:SF13">
    <property type="entry name" value="FERRIC ENTEROBACTIN TRANSPORT PROTEIN FEPE"/>
    <property type="match status" value="1"/>
</dbReference>
<name>A0ABS7EGH8_9GAMM</name>
<dbReference type="Pfam" id="PF13614">
    <property type="entry name" value="AAA_31"/>
    <property type="match status" value="1"/>
</dbReference>
<evidence type="ECO:0000256" key="3">
    <source>
        <dbReference type="ARBA" id="ARBA00008883"/>
    </source>
</evidence>
<comment type="caution">
    <text evidence="21">The sequence shown here is derived from an EMBL/GenBank/DDBJ whole genome shotgun (WGS) entry which is preliminary data.</text>
</comment>
<sequence length="757" mass="84847">MSIAKSSLEQALIKERDIDLVQHLKVIGRYKWRILIFSALVTFVVAFVLMHMKPFYQATATLLIESKQAKAISIDDVYGYDFSRQEYLQTQFEILKSRQLKERVVNSMELLVHPEFNELSQFAMFKATIVDWFDAARHWLAPQQAMAQSSVATSPGGDKFADELLNILDEQNDRYASTLGEGSDHKALVLQDFSQRLNISPVNNTQLVRISFYAHQPELAAAVANAMGEAYIESHMDAKLSMAQKASDWLSSRLDELQIGLRQSERRLQAFREQAGLIDIDGKVGLVSREMNDLTEQLMLSKKRRDESKALLELVERRGRSNADMLDAMSTISGHRMIQEVKKAEIGAAGEVAELSKRYGPKHSKMIAAQAQLAEVRSNLRSQIGKLVSGIEQEYLAAKSNTEALERQMADVKERYQNQHRRESEYQQYVREVDSNRRIYETFLNRMKETGAIADFDAANARFTDYAVAPLYPAKPKKKLIVLATLLLTLLMGVAAALIHQSFADTITSSEQVEDKLASRLLGTVPKQKASKLNAKYFFSKKAYAFAESWRTIRTAYLLTHLDDKAKTICMTSTVPGEGKTTSALNLSLALSQMENVLLIEADLRRPSLGNVIGLPNYQPGLSNLVTGTHDLSACVVKVEGSELNVIPAGSPVSNPQELIASKAFKENLDKLKETYDRIIIDSAPVDVVSDALLLSRMADSIVYVVRSGKVRRELIQRSLTKLFSVKARVDGVVLNGVAENKSQDRSYLQYYDPRKA</sequence>
<dbReference type="PANTHER" id="PTHR32309">
    <property type="entry name" value="TYROSINE-PROTEIN KINASE"/>
    <property type="match status" value="1"/>
</dbReference>
<dbReference type="InterPro" id="IPR027417">
    <property type="entry name" value="P-loop_NTPase"/>
</dbReference>
<keyword evidence="13 17" id="KW-0472">Membrane</keyword>
<evidence type="ECO:0000256" key="2">
    <source>
        <dbReference type="ARBA" id="ARBA00007316"/>
    </source>
</evidence>
<dbReference type="GO" id="GO:0004715">
    <property type="term" value="F:non-membrane spanning protein tyrosine kinase activity"/>
    <property type="evidence" value="ECO:0007669"/>
    <property type="project" value="UniProtKB-EC"/>
</dbReference>
<protein>
    <recommendedName>
        <fullName evidence="4">non-specific protein-tyrosine kinase</fullName>
        <ecNumber evidence="4">2.7.10.2</ecNumber>
    </recommendedName>
</protein>
<dbReference type="InterPro" id="IPR050445">
    <property type="entry name" value="Bact_polysacc_biosynth/exp"/>
</dbReference>
<gene>
    <name evidence="21" type="ORF">K0504_10395</name>
</gene>
<dbReference type="RefSeq" id="WP_220104128.1">
    <property type="nucleotide sequence ID" value="NZ_JAHZSS010000011.1"/>
</dbReference>
<evidence type="ECO:0000256" key="7">
    <source>
        <dbReference type="ARBA" id="ARBA00022679"/>
    </source>
</evidence>
<keyword evidence="16" id="KW-0175">Coiled coil</keyword>
<comment type="similarity">
    <text evidence="2">Belongs to the CpsD/CapB family.</text>
</comment>
<keyword evidence="8 17" id="KW-0812">Transmembrane</keyword>
<evidence type="ECO:0000259" key="19">
    <source>
        <dbReference type="Pfam" id="PF13614"/>
    </source>
</evidence>
<proteinExistence type="inferred from homology"/>
<evidence type="ECO:0000259" key="18">
    <source>
        <dbReference type="Pfam" id="PF02706"/>
    </source>
</evidence>
<evidence type="ECO:0000256" key="17">
    <source>
        <dbReference type="SAM" id="Phobius"/>
    </source>
</evidence>
<dbReference type="InterPro" id="IPR025669">
    <property type="entry name" value="AAA_dom"/>
</dbReference>
<dbReference type="CDD" id="cd05387">
    <property type="entry name" value="BY-kinase"/>
    <property type="match status" value="1"/>
</dbReference>
<dbReference type="InterPro" id="IPR032807">
    <property type="entry name" value="GNVR"/>
</dbReference>
<evidence type="ECO:0000256" key="11">
    <source>
        <dbReference type="ARBA" id="ARBA00022840"/>
    </source>
</evidence>
<dbReference type="InterPro" id="IPR003856">
    <property type="entry name" value="LPS_length_determ_N"/>
</dbReference>
<evidence type="ECO:0000256" key="15">
    <source>
        <dbReference type="ARBA" id="ARBA00051245"/>
    </source>
</evidence>
<keyword evidence="5" id="KW-1003">Cell membrane</keyword>
<feature type="coiled-coil region" evidence="16">
    <location>
        <begin position="388"/>
        <end position="422"/>
    </location>
</feature>
<keyword evidence="12 17" id="KW-1133">Transmembrane helix</keyword>
<organism evidence="21 22">
    <name type="scientific">Neiella holothuriorum</name>
    <dbReference type="NCBI Taxonomy" id="2870530"/>
    <lineage>
        <taxon>Bacteria</taxon>
        <taxon>Pseudomonadati</taxon>
        <taxon>Pseudomonadota</taxon>
        <taxon>Gammaproteobacteria</taxon>
        <taxon>Alteromonadales</taxon>
        <taxon>Echinimonadaceae</taxon>
        <taxon>Neiella</taxon>
    </lineage>
</organism>
<keyword evidence="22" id="KW-1185">Reference proteome</keyword>
<evidence type="ECO:0000256" key="9">
    <source>
        <dbReference type="ARBA" id="ARBA00022741"/>
    </source>
</evidence>
<evidence type="ECO:0000256" key="8">
    <source>
        <dbReference type="ARBA" id="ARBA00022692"/>
    </source>
</evidence>
<feature type="domain" description="Tyrosine-protein kinase G-rich" evidence="20">
    <location>
        <begin position="430"/>
        <end position="501"/>
    </location>
</feature>
<reference evidence="21" key="1">
    <citation type="submission" date="2021-07" db="EMBL/GenBank/DDBJ databases">
        <title>Neiella marina sp. nov., isolated from the intestinal content of sea cucumber Apostichopus japonicus.</title>
        <authorList>
            <person name="Bai X."/>
        </authorList>
    </citation>
    <scope>NUCLEOTIDE SEQUENCE</scope>
    <source>
        <strain evidence="21">126</strain>
    </source>
</reference>
<evidence type="ECO:0000256" key="10">
    <source>
        <dbReference type="ARBA" id="ARBA00022777"/>
    </source>
</evidence>
<dbReference type="Gene3D" id="3.40.50.300">
    <property type="entry name" value="P-loop containing nucleotide triphosphate hydrolases"/>
    <property type="match status" value="1"/>
</dbReference>
<feature type="domain" description="Polysaccharide chain length determinant N-terminal" evidence="18">
    <location>
        <begin position="17"/>
        <end position="107"/>
    </location>
</feature>
<evidence type="ECO:0000256" key="16">
    <source>
        <dbReference type="SAM" id="Coils"/>
    </source>
</evidence>
<evidence type="ECO:0000256" key="12">
    <source>
        <dbReference type="ARBA" id="ARBA00022989"/>
    </source>
</evidence>
<evidence type="ECO:0000313" key="21">
    <source>
        <dbReference type="EMBL" id="MBW8191446.1"/>
    </source>
</evidence>
<evidence type="ECO:0000256" key="1">
    <source>
        <dbReference type="ARBA" id="ARBA00004429"/>
    </source>
</evidence>
<keyword evidence="10" id="KW-0418">Kinase</keyword>
<dbReference type="Pfam" id="PF02706">
    <property type="entry name" value="Wzz"/>
    <property type="match status" value="1"/>
</dbReference>
<evidence type="ECO:0000259" key="20">
    <source>
        <dbReference type="Pfam" id="PF13807"/>
    </source>
</evidence>
<feature type="domain" description="AAA" evidence="19">
    <location>
        <begin position="567"/>
        <end position="707"/>
    </location>
</feature>
<comment type="similarity">
    <text evidence="3">Belongs to the etk/wzc family.</text>
</comment>
<comment type="catalytic activity">
    <reaction evidence="15">
        <text>L-tyrosyl-[protein] + ATP = O-phospho-L-tyrosyl-[protein] + ADP + H(+)</text>
        <dbReference type="Rhea" id="RHEA:10596"/>
        <dbReference type="Rhea" id="RHEA-COMP:10136"/>
        <dbReference type="Rhea" id="RHEA-COMP:20101"/>
        <dbReference type="ChEBI" id="CHEBI:15378"/>
        <dbReference type="ChEBI" id="CHEBI:30616"/>
        <dbReference type="ChEBI" id="CHEBI:46858"/>
        <dbReference type="ChEBI" id="CHEBI:61978"/>
        <dbReference type="ChEBI" id="CHEBI:456216"/>
        <dbReference type="EC" id="2.7.10.2"/>
    </reaction>
</comment>
<keyword evidence="14" id="KW-0829">Tyrosine-protein kinase</keyword>
<keyword evidence="6" id="KW-0997">Cell inner membrane</keyword>
<evidence type="ECO:0000313" key="22">
    <source>
        <dbReference type="Proteomes" id="UP001166251"/>
    </source>
</evidence>
<comment type="subcellular location">
    <subcellularLocation>
        <location evidence="1">Cell inner membrane</location>
        <topology evidence="1">Multi-pass membrane protein</topology>
    </subcellularLocation>
</comment>
<accession>A0ABS7EGH8</accession>
<dbReference type="InterPro" id="IPR005702">
    <property type="entry name" value="Wzc-like_C"/>
</dbReference>